<gene>
    <name evidence="6" type="ORF">CRD60_04280</name>
</gene>
<dbReference type="PROSITE" id="PS50931">
    <property type="entry name" value="HTH_LYSR"/>
    <property type="match status" value="1"/>
</dbReference>
<evidence type="ECO:0000256" key="1">
    <source>
        <dbReference type="ARBA" id="ARBA00009437"/>
    </source>
</evidence>
<evidence type="ECO:0000256" key="4">
    <source>
        <dbReference type="ARBA" id="ARBA00023163"/>
    </source>
</evidence>
<keyword evidence="3" id="KW-0238">DNA-binding</keyword>
<comment type="caution">
    <text evidence="6">The sequence shown here is derived from an EMBL/GenBank/DDBJ whole genome shotgun (WGS) entry which is preliminary data.</text>
</comment>
<evidence type="ECO:0000313" key="7">
    <source>
        <dbReference type="Proteomes" id="UP000252530"/>
    </source>
</evidence>
<proteinExistence type="inferred from homology"/>
<dbReference type="InterPro" id="IPR000847">
    <property type="entry name" value="LysR_HTH_N"/>
</dbReference>
<evidence type="ECO:0000313" key="6">
    <source>
        <dbReference type="EMBL" id="RBP97816.1"/>
    </source>
</evidence>
<dbReference type="SUPFAM" id="SSF46785">
    <property type="entry name" value="Winged helix' DNA-binding domain"/>
    <property type="match status" value="1"/>
</dbReference>
<accession>A0A366K7V5</accession>
<dbReference type="FunFam" id="1.10.10.10:FF:000001">
    <property type="entry name" value="LysR family transcriptional regulator"/>
    <property type="match status" value="1"/>
</dbReference>
<dbReference type="RefSeq" id="WP_113860064.1">
    <property type="nucleotide sequence ID" value="NZ_PDCG01000003.1"/>
</dbReference>
<dbReference type="AlphaFoldDB" id="A0A366K7V5"/>
<evidence type="ECO:0000256" key="3">
    <source>
        <dbReference type="ARBA" id="ARBA00023125"/>
    </source>
</evidence>
<dbReference type="GO" id="GO:0003677">
    <property type="term" value="F:DNA binding"/>
    <property type="evidence" value="ECO:0007669"/>
    <property type="project" value="UniProtKB-KW"/>
</dbReference>
<dbReference type="GO" id="GO:0032993">
    <property type="term" value="C:protein-DNA complex"/>
    <property type="evidence" value="ECO:0007669"/>
    <property type="project" value="TreeGrafter"/>
</dbReference>
<evidence type="ECO:0000256" key="2">
    <source>
        <dbReference type="ARBA" id="ARBA00023015"/>
    </source>
</evidence>
<name>A0A366K7V5_9BIFI</name>
<sequence length="295" mass="33699">MFQQMITFIAVVEEHTFLRAAEQRNISQSAVSQQIQALERKLGVQLLRRTGRSFELTEAGEHFYQRSKAIIQEVNQLTTETVQIARQSHSTLRVGYLQTFGSTEFLQAVSAFSQAFPQIGLDIAHGDHEHLYRLLTDDQVDLVFSDQRRALSGNFHNLYLTESRLLAVLSTRALPQGERHIDIASLSKLPCILVASKDHREDEEDYHRNTLGVRSRFICANTLEEAEMLVVANKGFLLTDARGSQQFSRDLSQALPVTHRGQPMTRKYYAFWNRDNSGYYVETFAQLLKQQFGSV</sequence>
<reference evidence="6 7" key="1">
    <citation type="submission" date="2017-10" db="EMBL/GenBank/DDBJ databases">
        <title>Bifidobacterium xylocopum sp. nov. and Bifidobacterium aemilianum sp. nov., from the carpenter bee (Xylocopa violacea) digestive tract.</title>
        <authorList>
            <person name="Alberoni D."/>
            <person name="Baffoni L."/>
            <person name="Di Gioia D."/>
            <person name="Gaggia F."/>
            <person name="Biavati B."/>
        </authorList>
    </citation>
    <scope>NUCLEOTIDE SEQUENCE [LARGE SCALE GENOMIC DNA]</scope>
    <source>
        <strain evidence="6 7">XV10</strain>
    </source>
</reference>
<dbReference type="PRINTS" id="PR00039">
    <property type="entry name" value="HTHLYSR"/>
</dbReference>
<dbReference type="PANTHER" id="PTHR30346">
    <property type="entry name" value="TRANSCRIPTIONAL DUAL REGULATOR HCAR-RELATED"/>
    <property type="match status" value="1"/>
</dbReference>
<dbReference type="PANTHER" id="PTHR30346:SF0">
    <property type="entry name" value="HCA OPERON TRANSCRIPTIONAL ACTIVATOR HCAR"/>
    <property type="match status" value="1"/>
</dbReference>
<comment type="similarity">
    <text evidence="1">Belongs to the LysR transcriptional regulatory family.</text>
</comment>
<dbReference type="InterPro" id="IPR036388">
    <property type="entry name" value="WH-like_DNA-bd_sf"/>
</dbReference>
<protein>
    <submittedName>
        <fullName evidence="6">LysR family transcriptional regulator</fullName>
    </submittedName>
</protein>
<dbReference type="InterPro" id="IPR005119">
    <property type="entry name" value="LysR_subst-bd"/>
</dbReference>
<dbReference type="GO" id="GO:0003700">
    <property type="term" value="F:DNA-binding transcription factor activity"/>
    <property type="evidence" value="ECO:0007669"/>
    <property type="project" value="InterPro"/>
</dbReference>
<dbReference type="OrthoDB" id="3181812at2"/>
<dbReference type="InterPro" id="IPR036390">
    <property type="entry name" value="WH_DNA-bd_sf"/>
</dbReference>
<dbReference type="Proteomes" id="UP000252530">
    <property type="component" value="Unassembled WGS sequence"/>
</dbReference>
<dbReference type="EMBL" id="PDCG01000003">
    <property type="protein sequence ID" value="RBP97816.1"/>
    <property type="molecule type" value="Genomic_DNA"/>
</dbReference>
<organism evidence="6 7">
    <name type="scientific">Bifidobacterium aemilianum</name>
    <dbReference type="NCBI Taxonomy" id="2493120"/>
    <lineage>
        <taxon>Bacteria</taxon>
        <taxon>Bacillati</taxon>
        <taxon>Actinomycetota</taxon>
        <taxon>Actinomycetes</taxon>
        <taxon>Bifidobacteriales</taxon>
        <taxon>Bifidobacteriaceae</taxon>
        <taxon>Bifidobacterium</taxon>
    </lineage>
</organism>
<evidence type="ECO:0000259" key="5">
    <source>
        <dbReference type="PROSITE" id="PS50931"/>
    </source>
</evidence>
<keyword evidence="2" id="KW-0805">Transcription regulation</keyword>
<dbReference type="Gene3D" id="3.40.190.10">
    <property type="entry name" value="Periplasmic binding protein-like II"/>
    <property type="match status" value="2"/>
</dbReference>
<dbReference type="SUPFAM" id="SSF53850">
    <property type="entry name" value="Periplasmic binding protein-like II"/>
    <property type="match status" value="1"/>
</dbReference>
<dbReference type="Pfam" id="PF00126">
    <property type="entry name" value="HTH_1"/>
    <property type="match status" value="1"/>
</dbReference>
<feature type="domain" description="HTH lysR-type" evidence="5">
    <location>
        <begin position="1"/>
        <end position="57"/>
    </location>
</feature>
<dbReference type="CDD" id="cd05466">
    <property type="entry name" value="PBP2_LTTR_substrate"/>
    <property type="match status" value="1"/>
</dbReference>
<dbReference type="Gene3D" id="1.10.10.10">
    <property type="entry name" value="Winged helix-like DNA-binding domain superfamily/Winged helix DNA-binding domain"/>
    <property type="match status" value="1"/>
</dbReference>
<keyword evidence="4" id="KW-0804">Transcription</keyword>
<keyword evidence="7" id="KW-1185">Reference proteome</keyword>
<dbReference type="Pfam" id="PF03466">
    <property type="entry name" value="LysR_substrate"/>
    <property type="match status" value="1"/>
</dbReference>